<dbReference type="PANTHER" id="PTHR13105">
    <property type="entry name" value="MYELOID LEUKEMIA FACTOR"/>
    <property type="match status" value="1"/>
</dbReference>
<gene>
    <name evidence="6" type="ORF">M0R45_024631</name>
</gene>
<evidence type="ECO:0000256" key="1">
    <source>
        <dbReference type="ARBA" id="ARBA00004496"/>
    </source>
</evidence>
<feature type="region of interest" description="Disordered" evidence="5">
    <location>
        <begin position="311"/>
        <end position="372"/>
    </location>
</feature>
<dbReference type="InterPro" id="IPR019376">
    <property type="entry name" value="Myeloid_leukemia_factor"/>
</dbReference>
<organism evidence="6 7">
    <name type="scientific">Rubus argutus</name>
    <name type="common">Southern blackberry</name>
    <dbReference type="NCBI Taxonomy" id="59490"/>
    <lineage>
        <taxon>Eukaryota</taxon>
        <taxon>Viridiplantae</taxon>
        <taxon>Streptophyta</taxon>
        <taxon>Embryophyta</taxon>
        <taxon>Tracheophyta</taxon>
        <taxon>Spermatophyta</taxon>
        <taxon>Magnoliopsida</taxon>
        <taxon>eudicotyledons</taxon>
        <taxon>Gunneridae</taxon>
        <taxon>Pentapetalae</taxon>
        <taxon>rosids</taxon>
        <taxon>fabids</taxon>
        <taxon>Rosales</taxon>
        <taxon>Rosaceae</taxon>
        <taxon>Rosoideae</taxon>
        <taxon>Rosoideae incertae sedis</taxon>
        <taxon>Rubus</taxon>
    </lineage>
</organism>
<feature type="region of interest" description="Disordered" evidence="5">
    <location>
        <begin position="129"/>
        <end position="164"/>
    </location>
</feature>
<evidence type="ECO:0000313" key="7">
    <source>
        <dbReference type="Proteomes" id="UP001457282"/>
    </source>
</evidence>
<name>A0AAW1WUW4_RUBAR</name>
<dbReference type="AlphaFoldDB" id="A0AAW1WUW4"/>
<feature type="compositionally biased region" description="Acidic residues" evidence="5">
    <location>
        <begin position="129"/>
        <end position="139"/>
    </location>
</feature>
<evidence type="ECO:0000256" key="3">
    <source>
        <dbReference type="ARBA" id="ARBA00022490"/>
    </source>
</evidence>
<keyword evidence="3" id="KW-0963">Cytoplasm</keyword>
<proteinExistence type="inferred from homology"/>
<keyword evidence="4" id="KW-0597">Phosphoprotein</keyword>
<dbReference type="Proteomes" id="UP001457282">
    <property type="component" value="Unassembled WGS sequence"/>
</dbReference>
<evidence type="ECO:0008006" key="8">
    <source>
        <dbReference type="Google" id="ProtNLM"/>
    </source>
</evidence>
<sequence>MQGGRGGPGGRGPFDFNDPFAGFGGFGGFGGQGSLISNFFGGRDPFDDPFFTRPFGGMLESSFPRMGGGMFPGMGGGMFPGMNGGMLPAMNGGMLPVMNGGMFPDMQPSGFIENQAPEANTSRGPIIEEIDSDHEDEDARNEKKENPRKRGGPSNDPYVEHPDDVVEEKKSKNLQYRDNYNQYGAMQSQPQPHSFTFQSSSVTYGGANGAYYTSSKTRRMGSDGLAFEESKEADTSSGKATHRVSKGLQNKGHSITRKLETDGKVDTMQTLHNLDEDELSGFEEAWKGAAKKHMPGLSDQFAGYEILGASGSRHGQAGRGGWALPSNELPQNPGGMIAEARDKVGSSRSHKSGKMRADVRDGSGSSHGRAKD</sequence>
<protein>
    <recommendedName>
        <fullName evidence="8">Myeloid leukemia factor</fullName>
    </recommendedName>
</protein>
<keyword evidence="7" id="KW-1185">Reference proteome</keyword>
<evidence type="ECO:0000256" key="4">
    <source>
        <dbReference type="ARBA" id="ARBA00022553"/>
    </source>
</evidence>
<dbReference type="Pfam" id="PF10248">
    <property type="entry name" value="Mlf1IP"/>
    <property type="match status" value="1"/>
</dbReference>
<feature type="region of interest" description="Disordered" evidence="5">
    <location>
        <begin position="223"/>
        <end position="264"/>
    </location>
</feature>
<evidence type="ECO:0000256" key="2">
    <source>
        <dbReference type="ARBA" id="ARBA00008332"/>
    </source>
</evidence>
<reference evidence="6 7" key="1">
    <citation type="journal article" date="2023" name="G3 (Bethesda)">
        <title>A chromosome-length genome assembly and annotation of blackberry (Rubus argutus, cv. 'Hillquist').</title>
        <authorList>
            <person name="Bruna T."/>
            <person name="Aryal R."/>
            <person name="Dudchenko O."/>
            <person name="Sargent D.J."/>
            <person name="Mead D."/>
            <person name="Buti M."/>
            <person name="Cavallini A."/>
            <person name="Hytonen T."/>
            <person name="Andres J."/>
            <person name="Pham M."/>
            <person name="Weisz D."/>
            <person name="Mascagni F."/>
            <person name="Usai G."/>
            <person name="Natali L."/>
            <person name="Bassil N."/>
            <person name="Fernandez G.E."/>
            <person name="Lomsadze A."/>
            <person name="Armour M."/>
            <person name="Olukolu B."/>
            <person name="Poorten T."/>
            <person name="Britton C."/>
            <person name="Davik J."/>
            <person name="Ashrafi H."/>
            <person name="Aiden E.L."/>
            <person name="Borodovsky M."/>
            <person name="Worthington M."/>
        </authorList>
    </citation>
    <scope>NUCLEOTIDE SEQUENCE [LARGE SCALE GENOMIC DNA]</scope>
    <source>
        <strain evidence="6">PI 553951</strain>
    </source>
</reference>
<accession>A0AAW1WUW4</accession>
<dbReference type="EMBL" id="JBEDUW010000005">
    <property type="protein sequence ID" value="KAK9927448.1"/>
    <property type="molecule type" value="Genomic_DNA"/>
</dbReference>
<comment type="similarity">
    <text evidence="2">Belongs to the MLF family.</text>
</comment>
<comment type="subcellular location">
    <subcellularLocation>
        <location evidence="1">Cytoplasm</location>
    </subcellularLocation>
</comment>
<evidence type="ECO:0000256" key="5">
    <source>
        <dbReference type="SAM" id="MobiDB-lite"/>
    </source>
</evidence>
<comment type="caution">
    <text evidence="6">The sequence shown here is derived from an EMBL/GenBank/DDBJ whole genome shotgun (WGS) entry which is preliminary data.</text>
</comment>
<evidence type="ECO:0000313" key="6">
    <source>
        <dbReference type="EMBL" id="KAK9927448.1"/>
    </source>
</evidence>
<dbReference type="GO" id="GO:0005737">
    <property type="term" value="C:cytoplasm"/>
    <property type="evidence" value="ECO:0007669"/>
    <property type="project" value="UniProtKB-SubCell"/>
</dbReference>